<comment type="function">
    <text evidence="9">May be a proton symporter involved in the uptake of osmolytes such as proline and glycine betaine.</text>
</comment>
<dbReference type="AlphaFoldDB" id="A0A4U0NQV3"/>
<feature type="transmembrane region" description="Helical" evidence="12">
    <location>
        <begin position="67"/>
        <end position="90"/>
    </location>
</feature>
<dbReference type="Pfam" id="PF07690">
    <property type="entry name" value="MFS_1"/>
    <property type="match status" value="1"/>
</dbReference>
<keyword evidence="4" id="KW-1003">Cell membrane</keyword>
<dbReference type="PROSITE" id="PS50850">
    <property type="entry name" value="MFS"/>
    <property type="match status" value="1"/>
</dbReference>
<evidence type="ECO:0000313" key="15">
    <source>
        <dbReference type="Proteomes" id="UP000308697"/>
    </source>
</evidence>
<dbReference type="Proteomes" id="UP000308697">
    <property type="component" value="Unassembled WGS sequence"/>
</dbReference>
<feature type="transmembrane region" description="Helical" evidence="12">
    <location>
        <begin position="30"/>
        <end position="55"/>
    </location>
</feature>
<feature type="transmembrane region" description="Helical" evidence="12">
    <location>
        <begin position="430"/>
        <end position="449"/>
    </location>
</feature>
<dbReference type="InterPro" id="IPR051084">
    <property type="entry name" value="H+-coupled_symporters"/>
</dbReference>
<feature type="domain" description="Major facilitator superfamily (MFS) profile" evidence="13">
    <location>
        <begin position="30"/>
        <end position="453"/>
    </location>
</feature>
<reference evidence="14 15" key="1">
    <citation type="submission" date="2019-04" db="EMBL/GenBank/DDBJ databases">
        <title>Streptomyces piniterrae sp. nov., a heliquinomycin-producing actinomycete isolated from rhizosphere soil of Pinus yunnanensis.</title>
        <authorList>
            <person name="Zhuang X."/>
            <person name="Zhao J."/>
        </authorList>
    </citation>
    <scope>NUCLEOTIDE SEQUENCE [LARGE SCALE GENOMIC DNA]</scope>
    <source>
        <strain evidence="15">jys28</strain>
    </source>
</reference>
<feature type="transmembrane region" description="Helical" evidence="12">
    <location>
        <begin position="331"/>
        <end position="352"/>
    </location>
</feature>
<evidence type="ECO:0000256" key="9">
    <source>
        <dbReference type="ARBA" id="ARBA00037295"/>
    </source>
</evidence>
<evidence type="ECO:0000256" key="5">
    <source>
        <dbReference type="ARBA" id="ARBA00022692"/>
    </source>
</evidence>
<gene>
    <name evidence="14" type="ORF">FCH28_04405</name>
</gene>
<evidence type="ECO:0000256" key="3">
    <source>
        <dbReference type="ARBA" id="ARBA00022448"/>
    </source>
</evidence>
<dbReference type="InterPro" id="IPR020846">
    <property type="entry name" value="MFS_dom"/>
</dbReference>
<dbReference type="RefSeq" id="WP_136738389.1">
    <property type="nucleotide sequence ID" value="NZ_SUMB01000002.1"/>
</dbReference>
<evidence type="ECO:0000256" key="4">
    <source>
        <dbReference type="ARBA" id="ARBA00022475"/>
    </source>
</evidence>
<evidence type="ECO:0000256" key="8">
    <source>
        <dbReference type="ARBA" id="ARBA00023136"/>
    </source>
</evidence>
<comment type="caution">
    <text evidence="14">The sequence shown here is derived from an EMBL/GenBank/DDBJ whole genome shotgun (WGS) entry which is preliminary data.</text>
</comment>
<organism evidence="14 15">
    <name type="scientific">Streptomyces piniterrae</name>
    <dbReference type="NCBI Taxonomy" id="2571125"/>
    <lineage>
        <taxon>Bacteria</taxon>
        <taxon>Bacillati</taxon>
        <taxon>Actinomycetota</taxon>
        <taxon>Actinomycetes</taxon>
        <taxon>Kitasatosporales</taxon>
        <taxon>Streptomycetaceae</taxon>
        <taxon>Streptomyces</taxon>
    </lineage>
</organism>
<dbReference type="Gene3D" id="1.20.1250.20">
    <property type="entry name" value="MFS general substrate transporter like domains"/>
    <property type="match status" value="2"/>
</dbReference>
<feature type="transmembrane region" description="Helical" evidence="12">
    <location>
        <begin position="169"/>
        <end position="189"/>
    </location>
</feature>
<dbReference type="InterPro" id="IPR036259">
    <property type="entry name" value="MFS_trans_sf"/>
</dbReference>
<evidence type="ECO:0000256" key="10">
    <source>
        <dbReference type="ARBA" id="ARBA00039918"/>
    </source>
</evidence>
<dbReference type="GO" id="GO:0005886">
    <property type="term" value="C:plasma membrane"/>
    <property type="evidence" value="ECO:0007669"/>
    <property type="project" value="UniProtKB-SubCell"/>
</dbReference>
<feature type="transmembrane region" description="Helical" evidence="12">
    <location>
        <begin position="398"/>
        <end position="418"/>
    </location>
</feature>
<feature type="transmembrane region" description="Helical" evidence="12">
    <location>
        <begin position="358"/>
        <end position="378"/>
    </location>
</feature>
<keyword evidence="3" id="KW-0813">Transport</keyword>
<evidence type="ECO:0000256" key="1">
    <source>
        <dbReference type="ARBA" id="ARBA00004651"/>
    </source>
</evidence>
<protein>
    <recommendedName>
        <fullName evidence="10">Putative proline/betaine transporter</fullName>
    </recommendedName>
</protein>
<evidence type="ECO:0000256" key="12">
    <source>
        <dbReference type="SAM" id="Phobius"/>
    </source>
</evidence>
<keyword evidence="8 12" id="KW-0472">Membrane</keyword>
<dbReference type="FunFam" id="1.20.1250.20:FF:000001">
    <property type="entry name" value="Dicarboxylate MFS transporter"/>
    <property type="match status" value="1"/>
</dbReference>
<feature type="transmembrane region" description="Helical" evidence="12">
    <location>
        <begin position="102"/>
        <end position="123"/>
    </location>
</feature>
<dbReference type="EMBL" id="SUMB01000002">
    <property type="protein sequence ID" value="TJZ56780.1"/>
    <property type="molecule type" value="Genomic_DNA"/>
</dbReference>
<feature type="transmembrane region" description="Helical" evidence="12">
    <location>
        <begin position="265"/>
        <end position="284"/>
    </location>
</feature>
<evidence type="ECO:0000256" key="6">
    <source>
        <dbReference type="ARBA" id="ARBA00022847"/>
    </source>
</evidence>
<keyword evidence="6" id="KW-0769">Symport</keyword>
<sequence>MTDVSAQPTQPPPPENSPTTTPRRASATRAIAAATIGNALEFFDLALYALMAAYIGKTFFPDDDPGVQLIQTFAVFGITYLVRPIGGLLLGSYADRRGRKNALMLSIRLMVLGTLLMAAMPGYATLGPVAPLGIVLARLIQGFAAGGEFGAATSFLVEQNNRRKGFYGSFQFASQGLATLTASAFATALTATLSDAQMTAWGWRVPFVFGLLVGPVGYLIRRYVEESPAMAEETAAQEPTVASGFGTDQDAEKSSPIRSVFRHHWGGVLIAGGALVVSTALNYSLQYLPTFGIKELGLDESLSFTALLITGVILTLGTPVVGLLADRFGRLRIMIPAAALIGLSAVPLFIWLTRAPSFLTLALCMTVLGLLKAAYFGALPSVMSDAFPTGARATGLAFSYNTTVALFGGFTPTIATALVTATGSQISPSYYLLAVSVVSITALVGGFRIRGIR</sequence>
<dbReference type="GO" id="GO:0015293">
    <property type="term" value="F:symporter activity"/>
    <property type="evidence" value="ECO:0007669"/>
    <property type="project" value="UniProtKB-KW"/>
</dbReference>
<dbReference type="PANTHER" id="PTHR43528">
    <property type="entry name" value="ALPHA-KETOGLUTARATE PERMEASE"/>
    <property type="match status" value="1"/>
</dbReference>
<keyword evidence="5 12" id="KW-0812">Transmembrane</keyword>
<keyword evidence="15" id="KW-1185">Reference proteome</keyword>
<dbReference type="SUPFAM" id="SSF103473">
    <property type="entry name" value="MFS general substrate transporter"/>
    <property type="match status" value="1"/>
</dbReference>
<feature type="transmembrane region" description="Helical" evidence="12">
    <location>
        <begin position="201"/>
        <end position="220"/>
    </location>
</feature>
<evidence type="ECO:0000259" key="13">
    <source>
        <dbReference type="PROSITE" id="PS50850"/>
    </source>
</evidence>
<keyword evidence="7 12" id="KW-1133">Transmembrane helix</keyword>
<evidence type="ECO:0000256" key="2">
    <source>
        <dbReference type="ARBA" id="ARBA00008240"/>
    </source>
</evidence>
<evidence type="ECO:0000313" key="14">
    <source>
        <dbReference type="EMBL" id="TJZ56780.1"/>
    </source>
</evidence>
<name>A0A4U0NQV3_9ACTN</name>
<dbReference type="OrthoDB" id="8953821at2"/>
<evidence type="ECO:0000256" key="7">
    <source>
        <dbReference type="ARBA" id="ARBA00022989"/>
    </source>
</evidence>
<accession>A0A4U0NQV3</accession>
<dbReference type="InterPro" id="IPR011701">
    <property type="entry name" value="MFS"/>
</dbReference>
<feature type="transmembrane region" description="Helical" evidence="12">
    <location>
        <begin position="135"/>
        <end position="157"/>
    </location>
</feature>
<evidence type="ECO:0000256" key="11">
    <source>
        <dbReference type="SAM" id="MobiDB-lite"/>
    </source>
</evidence>
<dbReference type="PANTHER" id="PTHR43528:SF1">
    <property type="entry name" value="ALPHA-KETOGLUTARATE PERMEASE"/>
    <property type="match status" value="1"/>
</dbReference>
<comment type="subcellular location">
    <subcellularLocation>
        <location evidence="1">Cell membrane</location>
        <topology evidence="1">Multi-pass membrane protein</topology>
    </subcellularLocation>
</comment>
<proteinExistence type="inferred from homology"/>
<feature type="region of interest" description="Disordered" evidence="11">
    <location>
        <begin position="1"/>
        <end position="25"/>
    </location>
</feature>
<comment type="similarity">
    <text evidence="2">Belongs to the major facilitator superfamily. Metabolite:H+ Symporter (MHS) family (TC 2.A.1.6) family.</text>
</comment>
<feature type="transmembrane region" description="Helical" evidence="12">
    <location>
        <begin position="304"/>
        <end position="324"/>
    </location>
</feature>